<dbReference type="EMBL" id="LGGH01000026">
    <property type="protein sequence ID" value="KUK68251.1"/>
    <property type="molecule type" value="Genomic_DNA"/>
</dbReference>
<name>A0A101H0U0_9BACT</name>
<gene>
    <name evidence="1" type="ORF">XD86_0303</name>
</gene>
<dbReference type="NCBIfam" id="NF006081">
    <property type="entry name" value="PRK08227.1"/>
    <property type="match status" value="1"/>
</dbReference>
<dbReference type="SUPFAM" id="SSF51569">
    <property type="entry name" value="Aldolase"/>
    <property type="match status" value="1"/>
</dbReference>
<evidence type="ECO:0000313" key="1">
    <source>
        <dbReference type="EMBL" id="KUK68251.1"/>
    </source>
</evidence>
<reference evidence="2" key="1">
    <citation type="journal article" date="2015" name="MBio">
        <title>Genome-Resolved Metagenomic Analysis Reveals Roles for Candidate Phyla and Other Microbial Community Members in Biogeochemical Transformations in Oil Reservoirs.</title>
        <authorList>
            <person name="Hu P."/>
            <person name="Tom L."/>
            <person name="Singh A."/>
            <person name="Thomas B.C."/>
            <person name="Baker B.J."/>
            <person name="Piceno Y.M."/>
            <person name="Andersen G.L."/>
            <person name="Banfield J.F."/>
        </authorList>
    </citation>
    <scope>NUCLEOTIDE SEQUENCE [LARGE SCALE GENOMIC DNA]</scope>
</reference>
<dbReference type="PANTHER" id="PTHR47916:SF1">
    <property type="entry name" value="3-HYDROXY-5-PHOSPHONOOXYPENTANE-2,4-DIONE THIOLASE"/>
    <property type="match status" value="1"/>
</dbReference>
<dbReference type="GO" id="GO:0004332">
    <property type="term" value="F:fructose-bisphosphate aldolase activity"/>
    <property type="evidence" value="ECO:0007669"/>
    <property type="project" value="InterPro"/>
</dbReference>
<dbReference type="InterPro" id="IPR002915">
    <property type="entry name" value="DeoC/FbaB/LacD_aldolase"/>
</dbReference>
<proteinExistence type="predicted"/>
<dbReference type="SMART" id="SM01133">
    <property type="entry name" value="DeoC"/>
    <property type="match status" value="1"/>
</dbReference>
<comment type="caution">
    <text evidence="1">The sequence shown here is derived from an EMBL/GenBank/DDBJ whole genome shotgun (WGS) entry which is preliminary data.</text>
</comment>
<dbReference type="Proteomes" id="UP000054260">
    <property type="component" value="Unassembled WGS sequence"/>
</dbReference>
<dbReference type="InterPro" id="IPR013785">
    <property type="entry name" value="Aldolase_TIM"/>
</dbReference>
<dbReference type="CDD" id="cd00958">
    <property type="entry name" value="DhnA"/>
    <property type="match status" value="1"/>
</dbReference>
<dbReference type="Gene3D" id="3.20.20.70">
    <property type="entry name" value="Aldolase class I"/>
    <property type="match status" value="1"/>
</dbReference>
<dbReference type="InterPro" id="IPR041720">
    <property type="entry name" value="FbaB-like"/>
</dbReference>
<dbReference type="PATRIC" id="fig|1236046.6.peg.374"/>
<protein>
    <submittedName>
        <fullName evidence="1">DhnA-type fructose-1,6-bisphosphate aldolase</fullName>
    </submittedName>
</protein>
<evidence type="ECO:0000313" key="2">
    <source>
        <dbReference type="Proteomes" id="UP000054260"/>
    </source>
</evidence>
<dbReference type="InterPro" id="IPR050456">
    <property type="entry name" value="DeoC/FbaB_aldolase"/>
</dbReference>
<dbReference type="PIRSF" id="PIRSF038992">
    <property type="entry name" value="Aldolase_Ia"/>
    <property type="match status" value="1"/>
</dbReference>
<sequence>MSELFGKKNRLSRIFNESGKSIMLALDHGMALGPMHGIERPGEVLKKLTPYTDSIMLNKGILRNCYIPDGHVGIVLRISGAATIVGEDLTRESITTTVTEALRLSADAVATSIYVGTPNEHSTIRELSLLCDECETYGLPVLAVTAIGKDREMKTDPRYLALAVRVAAEMGADIIKTYYCDENFEKVVEASAGVPIVIAGGPKMDSVLDVLKIAENAVRAGALGVDMGRNVWQHEKPVEMLLALKEVVNEGINAEEAYAKYFGRK</sequence>
<organism evidence="1 2">
    <name type="scientific">Mesotoga infera</name>
    <dbReference type="NCBI Taxonomy" id="1236046"/>
    <lineage>
        <taxon>Bacteria</taxon>
        <taxon>Thermotogati</taxon>
        <taxon>Thermotogota</taxon>
        <taxon>Thermotogae</taxon>
        <taxon>Kosmotogales</taxon>
        <taxon>Kosmotogaceae</taxon>
        <taxon>Mesotoga</taxon>
    </lineage>
</organism>
<dbReference type="AlphaFoldDB" id="A0A101H0U0"/>
<accession>A0A101H0U0</accession>
<dbReference type="Pfam" id="PF01791">
    <property type="entry name" value="DeoC"/>
    <property type="match status" value="1"/>
</dbReference>
<dbReference type="PANTHER" id="PTHR47916">
    <property type="entry name" value="FRUCTOSE-BISPHOSPHATE ALDOLASE CLASS 1"/>
    <property type="match status" value="1"/>
</dbReference>